<name>A0A345MK72_BPBSP</name>
<protein>
    <submittedName>
        <fullName evidence="2">Uncharacterized protein</fullName>
    </submittedName>
</protein>
<keyword evidence="1" id="KW-1133">Transmembrane helix</keyword>
<evidence type="ECO:0000313" key="2">
    <source>
        <dbReference type="EMBL" id="AXH71254.1"/>
    </source>
</evidence>
<organism evidence="2 3">
    <name type="scientific">Bacillus phage BSP38</name>
    <dbReference type="NCBI Taxonomy" id="2283013"/>
    <lineage>
        <taxon>Viruses</taxon>
        <taxon>Duplodnaviria</taxon>
        <taxon>Heunggongvirae</taxon>
        <taxon>Uroviricota</taxon>
        <taxon>Caudoviricetes</taxon>
        <taxon>Herelleviridae</taxon>
        <taxon>Bastillevirinae</taxon>
        <taxon>Jeonjuvirus</taxon>
        <taxon>Jeonjuvirus BSP38</taxon>
    </lineage>
</organism>
<keyword evidence="3" id="KW-1185">Reference proteome</keyword>
<accession>A0A345MK72</accession>
<evidence type="ECO:0000256" key="1">
    <source>
        <dbReference type="SAM" id="Phobius"/>
    </source>
</evidence>
<organismHost>
    <name type="scientific">Bacillus subtilis</name>
    <dbReference type="NCBI Taxonomy" id="1423"/>
</organismHost>
<proteinExistence type="predicted"/>
<evidence type="ECO:0000313" key="3">
    <source>
        <dbReference type="Proteomes" id="UP000260425"/>
    </source>
</evidence>
<dbReference type="Proteomes" id="UP000260425">
    <property type="component" value="Segment"/>
</dbReference>
<dbReference type="EMBL" id="MH606185">
    <property type="protein sequence ID" value="AXH71254.1"/>
    <property type="molecule type" value="Genomic_DNA"/>
</dbReference>
<sequence>MTPAIFSAIGIILFLFSETKTAREWGLSLVSEVLSVVTISIGFALLFTL</sequence>
<reference evidence="2 3" key="1">
    <citation type="submission" date="2018-07" db="EMBL/GenBank/DDBJ databases">
        <title>Complete nucleotide sequence of Bacillus phage BSP38.</title>
        <authorList>
            <person name="Ghosh K."/>
            <person name="Kim K.-P."/>
        </authorList>
    </citation>
    <scope>NUCLEOTIDE SEQUENCE [LARGE SCALE GENOMIC DNA]</scope>
</reference>
<feature type="transmembrane region" description="Helical" evidence="1">
    <location>
        <begin position="29"/>
        <end position="47"/>
    </location>
</feature>
<keyword evidence="1" id="KW-0812">Transmembrane</keyword>
<gene>
    <name evidence="2" type="ORF">BSP38_212</name>
</gene>
<keyword evidence="1" id="KW-0472">Membrane</keyword>